<dbReference type="EMBL" id="SMDG01000037">
    <property type="protein sequence ID" value="TCW44592.1"/>
    <property type="molecule type" value="Genomic_DNA"/>
</dbReference>
<sequence>MSVIMGSEQVTKLLNNWYVEIRSRNISKAHRMKEQIDSLIQELKEDEWDSLEAKKLLLYYSLLEFRYSYLVDNVSLSEQSFEKIESFEMPEDELLSYYYYFFKAIHRSVTGKYNEASEYFDKAKVFLENISDELEKAEFYYKLGSFYYDIFQGLLAIKYVIKAQEIYRKFNGCETNIAFCENLLGLACTHLKEWGLAEEHFAAAMNQFQKIDEDYYILMARHNFGLLYASQNLSELAIRYLSEVVEKKPKHYKAILIKAKEHYKLKEHEIARDLIKKGLEICNELKLEEYQHRFMILEALNRDATAEKLEKVVLEGVKYFEREELYMYMQESMEELAIKFYQEENHSNASKYFYLSTQARKKAVDKEALK</sequence>
<gene>
    <name evidence="1" type="ORF">EC910_1379</name>
</gene>
<evidence type="ECO:0000313" key="2">
    <source>
        <dbReference type="Proteomes" id="UP000295285"/>
    </source>
</evidence>
<reference evidence="1 2" key="1">
    <citation type="submission" date="2019-03" db="EMBL/GenBank/DDBJ databases">
        <title>Above-ground endophytic microbial communities from plants in different locations in the United States.</title>
        <authorList>
            <person name="Frank C."/>
        </authorList>
    </citation>
    <scope>NUCLEOTIDE SEQUENCE [LARGE SCALE GENOMIC DNA]</scope>
    <source>
        <strain evidence="1 2">LP_2_YM</strain>
    </source>
</reference>
<organism evidence="1 2">
    <name type="scientific">Bacillus thuringiensis</name>
    <dbReference type="NCBI Taxonomy" id="1428"/>
    <lineage>
        <taxon>Bacteria</taxon>
        <taxon>Bacillati</taxon>
        <taxon>Bacillota</taxon>
        <taxon>Bacilli</taxon>
        <taxon>Bacillales</taxon>
        <taxon>Bacillaceae</taxon>
        <taxon>Bacillus</taxon>
        <taxon>Bacillus cereus group</taxon>
    </lineage>
</organism>
<dbReference type="InterPro" id="IPR019734">
    <property type="entry name" value="TPR_rpt"/>
</dbReference>
<dbReference type="Pfam" id="PF18801">
    <property type="entry name" value="RapH_N"/>
    <property type="match status" value="1"/>
</dbReference>
<dbReference type="RefSeq" id="WP_165915460.1">
    <property type="nucleotide sequence ID" value="NZ_SMDF01000038.1"/>
</dbReference>
<dbReference type="Pfam" id="PF13424">
    <property type="entry name" value="TPR_12"/>
    <property type="match status" value="1"/>
</dbReference>
<protein>
    <submittedName>
        <fullName evidence="1">Tetratricopeptide repeat protein</fullName>
    </submittedName>
</protein>
<dbReference type="AlphaFoldDB" id="A0A4R4AYA7"/>
<name>A0A4R4AYA7_BACTU</name>
<dbReference type="Proteomes" id="UP000295285">
    <property type="component" value="Unassembled WGS sequence"/>
</dbReference>
<proteinExistence type="predicted"/>
<comment type="caution">
    <text evidence="1">The sequence shown here is derived from an EMBL/GenBank/DDBJ whole genome shotgun (WGS) entry which is preliminary data.</text>
</comment>
<dbReference type="InterPro" id="IPR011990">
    <property type="entry name" value="TPR-like_helical_dom_sf"/>
</dbReference>
<accession>A0A4R4AYA7</accession>
<dbReference type="SUPFAM" id="SSF48452">
    <property type="entry name" value="TPR-like"/>
    <property type="match status" value="1"/>
</dbReference>
<dbReference type="SMART" id="SM00028">
    <property type="entry name" value="TPR"/>
    <property type="match status" value="5"/>
</dbReference>
<dbReference type="Gene3D" id="1.25.40.10">
    <property type="entry name" value="Tetratricopeptide repeat domain"/>
    <property type="match status" value="1"/>
</dbReference>
<evidence type="ECO:0000313" key="1">
    <source>
        <dbReference type="EMBL" id="TCW44592.1"/>
    </source>
</evidence>